<dbReference type="EMBL" id="CAACVR010000001">
    <property type="protein sequence ID" value="VEU19823.1"/>
    <property type="molecule type" value="Genomic_DNA"/>
</dbReference>
<comment type="similarity">
    <text evidence="1">Belongs to the PET191 family.</text>
</comment>
<dbReference type="Proteomes" id="UP000290900">
    <property type="component" value="Unassembled WGS sequence"/>
</dbReference>
<dbReference type="GO" id="GO:0033617">
    <property type="term" value="P:mitochondrial respiratory chain complex IV assembly"/>
    <property type="evidence" value="ECO:0007669"/>
    <property type="project" value="TreeGrafter"/>
</dbReference>
<evidence type="ECO:0000313" key="3">
    <source>
        <dbReference type="EMBL" id="VEU19823.1"/>
    </source>
</evidence>
<gene>
    <name evidence="3" type="ORF">BRENAR_LOCUS559</name>
</gene>
<accession>A0A448YFW4</accession>
<reference evidence="3 4" key="1">
    <citation type="submission" date="2018-12" db="EMBL/GenBank/DDBJ databases">
        <authorList>
            <person name="Tiukova I."/>
            <person name="Dainat J."/>
        </authorList>
    </citation>
    <scope>NUCLEOTIDE SEQUENCE [LARGE SCALE GENOMIC DNA]</scope>
</reference>
<sequence length="108" mass="12312">MVASCKDQLKQVAICLQRSPCVMIERHKPKDCVNNPELSKDLPELCKAQLDSFMECKRGIVDMSKRMRGNGALSTGKYDDQYNRLCTGDFDPREEMEKLRKLDANQVG</sequence>
<dbReference type="PANTHER" id="PTHR28627:SF1">
    <property type="entry name" value="CYTOCHROME C OXIDASE ASSEMBLY FACTOR 5"/>
    <property type="match status" value="1"/>
</dbReference>
<keyword evidence="4" id="KW-1185">Reference proteome</keyword>
<dbReference type="InterPro" id="IPR018793">
    <property type="entry name" value="Cyt_c_oxidase_assmbl_Pet191"/>
</dbReference>
<dbReference type="GO" id="GO:0005739">
    <property type="term" value="C:mitochondrion"/>
    <property type="evidence" value="ECO:0007669"/>
    <property type="project" value="TreeGrafter"/>
</dbReference>
<dbReference type="PROSITE" id="PS51808">
    <property type="entry name" value="CHCH"/>
    <property type="match status" value="1"/>
</dbReference>
<dbReference type="AlphaFoldDB" id="A0A448YFW4"/>
<dbReference type="Pfam" id="PF10203">
    <property type="entry name" value="Pet191_N"/>
    <property type="match status" value="1"/>
</dbReference>
<protein>
    <submittedName>
        <fullName evidence="3">DEKNAAC100276</fullName>
    </submittedName>
</protein>
<dbReference type="InParanoid" id="A0A448YFW4"/>
<organism evidence="3 4">
    <name type="scientific">Brettanomyces naardenensis</name>
    <name type="common">Yeast</name>
    <dbReference type="NCBI Taxonomy" id="13370"/>
    <lineage>
        <taxon>Eukaryota</taxon>
        <taxon>Fungi</taxon>
        <taxon>Dikarya</taxon>
        <taxon>Ascomycota</taxon>
        <taxon>Saccharomycotina</taxon>
        <taxon>Pichiomycetes</taxon>
        <taxon>Pichiales</taxon>
        <taxon>Pichiaceae</taxon>
        <taxon>Brettanomyces</taxon>
    </lineage>
</organism>
<keyword evidence="2" id="KW-1015">Disulfide bond</keyword>
<evidence type="ECO:0000256" key="1">
    <source>
        <dbReference type="ARBA" id="ARBA00007785"/>
    </source>
</evidence>
<dbReference type="FunCoup" id="A0A448YFW4">
    <property type="interactions" value="292"/>
</dbReference>
<dbReference type="OrthoDB" id="282149at2759"/>
<dbReference type="PANTHER" id="PTHR28627">
    <property type="entry name" value="CYTOCHROME C OXIDASE ASSEMBLY FACTOR 5"/>
    <property type="match status" value="1"/>
</dbReference>
<proteinExistence type="inferred from homology"/>
<evidence type="ECO:0000313" key="4">
    <source>
        <dbReference type="Proteomes" id="UP000290900"/>
    </source>
</evidence>
<evidence type="ECO:0000256" key="2">
    <source>
        <dbReference type="ARBA" id="ARBA00023157"/>
    </source>
</evidence>
<dbReference type="STRING" id="13370.A0A448YFW4"/>
<name>A0A448YFW4_BRENA</name>